<dbReference type="PROSITE" id="PS50113">
    <property type="entry name" value="PAC"/>
    <property type="match status" value="1"/>
</dbReference>
<feature type="domain" description="PAS" evidence="9">
    <location>
        <begin position="436"/>
        <end position="505"/>
    </location>
</feature>
<keyword evidence="3 6" id="KW-0597">Phosphoprotein</keyword>
<keyword evidence="4" id="KW-0808">Transferase</keyword>
<evidence type="ECO:0000256" key="2">
    <source>
        <dbReference type="ARBA" id="ARBA00012438"/>
    </source>
</evidence>
<dbReference type="SMART" id="SM00086">
    <property type="entry name" value="PAC"/>
    <property type="match status" value="3"/>
</dbReference>
<dbReference type="EMBL" id="LPWH01000093">
    <property type="protein sequence ID" value="POQ99647.1"/>
    <property type="molecule type" value="Genomic_DNA"/>
</dbReference>
<comment type="catalytic activity">
    <reaction evidence="1">
        <text>ATP + protein L-histidine = ADP + protein N-phospho-L-histidine.</text>
        <dbReference type="EC" id="2.7.13.3"/>
    </reaction>
</comment>
<dbReference type="Gene3D" id="3.30.450.20">
    <property type="entry name" value="PAS domain"/>
    <property type="match status" value="3"/>
</dbReference>
<dbReference type="Gene3D" id="3.40.50.2300">
    <property type="match status" value="1"/>
</dbReference>
<dbReference type="Proteomes" id="UP000237350">
    <property type="component" value="Unassembled WGS sequence"/>
</dbReference>
<evidence type="ECO:0000256" key="5">
    <source>
        <dbReference type="ARBA" id="ARBA00022777"/>
    </source>
</evidence>
<keyword evidence="12" id="KW-1185">Reference proteome</keyword>
<dbReference type="Pfam" id="PF00072">
    <property type="entry name" value="Response_reg"/>
    <property type="match status" value="1"/>
</dbReference>
<dbReference type="SMART" id="SM00091">
    <property type="entry name" value="PAS"/>
    <property type="match status" value="3"/>
</dbReference>
<organism evidence="11 12">
    <name type="scientific">Alkalispirochaeta sphaeroplastigenens</name>
    <dbReference type="NCBI Taxonomy" id="1187066"/>
    <lineage>
        <taxon>Bacteria</taxon>
        <taxon>Pseudomonadati</taxon>
        <taxon>Spirochaetota</taxon>
        <taxon>Spirochaetia</taxon>
        <taxon>Spirochaetales</taxon>
        <taxon>Spirochaetaceae</taxon>
        <taxon>Alkalispirochaeta</taxon>
    </lineage>
</organism>
<dbReference type="InterPro" id="IPR052162">
    <property type="entry name" value="Sensor_kinase/Photoreceptor"/>
</dbReference>
<dbReference type="SMART" id="SM00448">
    <property type="entry name" value="REC"/>
    <property type="match status" value="1"/>
</dbReference>
<protein>
    <recommendedName>
        <fullName evidence="2">histidine kinase</fullName>
        <ecNumber evidence="2">2.7.13.3</ecNumber>
    </recommendedName>
</protein>
<feature type="domain" description="PAC" evidence="10">
    <location>
        <begin position="245"/>
        <end position="297"/>
    </location>
</feature>
<dbReference type="InterPro" id="IPR000014">
    <property type="entry name" value="PAS"/>
</dbReference>
<dbReference type="Pfam" id="PF08448">
    <property type="entry name" value="PAS_4"/>
    <property type="match status" value="1"/>
</dbReference>
<dbReference type="GO" id="GO:0004673">
    <property type="term" value="F:protein histidine kinase activity"/>
    <property type="evidence" value="ECO:0007669"/>
    <property type="project" value="UniProtKB-EC"/>
</dbReference>
<dbReference type="CDD" id="cd00130">
    <property type="entry name" value="PAS"/>
    <property type="match status" value="2"/>
</dbReference>
<dbReference type="PROSITE" id="PS50112">
    <property type="entry name" value="PAS"/>
    <property type="match status" value="2"/>
</dbReference>
<dbReference type="PROSITE" id="PS50110">
    <property type="entry name" value="RESPONSE_REGULATORY"/>
    <property type="match status" value="1"/>
</dbReference>
<evidence type="ECO:0000256" key="3">
    <source>
        <dbReference type="ARBA" id="ARBA00022553"/>
    </source>
</evidence>
<keyword evidence="5" id="KW-0418">Kinase</keyword>
<sequence length="555" mass="63439">MPMSNHKTILLIEDEVIIAMTEAMTLEKYGFRVVLAHSGQKALEIVEKNADIDLILMDIDLGGAIDGTEAARTILANRMIPLVFLSSHTEQAVVEKTEGITSYGYIVKNSGETVLIASIKMAFRLFEAQQNIISQNARIEAANRQLQVTNQQLLRSRDRLRQGETALHESQERLRLFSEQAQDMIYRFEFVPVRRFSYVSPSATRITGYTPDELYQDPEIGYRMIHPDDSHLLPDLLKDPRSRKDPLVLRWQRKDGSLIWAEHMSSPVYDEMGTLVAFEGMARDVTGRQRARNAYEELSAVLDRIIEESSAGCFFMRCDPPFTWKATEDREVLIDRAFATQKIVRVNQAFAGQYGQNPDELLGRGPAQLFETNLQKGKSLWKQLLERGKLHIRTEELRTDGSRFSTLGDYLCLYDSQGRIDQIFGLRYDVTTPETRDEFLQSRTDHLCDALLETDLQGRCRYVSPSHERLLGRGEEILGDSCFEFVHPQDRERAMKTFQEAARTGREGRAVYRYLHPERGYIWLDSVGQVYTNPEGESVGLIAIREASHPFTPSP</sequence>
<dbReference type="PANTHER" id="PTHR43304:SF1">
    <property type="entry name" value="PAC DOMAIN-CONTAINING PROTEIN"/>
    <property type="match status" value="1"/>
</dbReference>
<dbReference type="InterPro" id="IPR001789">
    <property type="entry name" value="Sig_transdc_resp-reg_receiver"/>
</dbReference>
<dbReference type="InterPro" id="IPR013655">
    <property type="entry name" value="PAS_fold_3"/>
</dbReference>
<name>A0A2S4JJD9_9SPIO</name>
<reference evidence="12" key="1">
    <citation type="submission" date="2015-12" db="EMBL/GenBank/DDBJ databases">
        <authorList>
            <person name="Lodha T.D."/>
            <person name="Chintalapati S."/>
            <person name="Chintalapati V.R."/>
            <person name="Sravanthi T."/>
        </authorList>
    </citation>
    <scope>NUCLEOTIDE SEQUENCE [LARGE SCALE GENOMIC DNA]</scope>
    <source>
        <strain evidence="12">JC133</strain>
    </source>
</reference>
<evidence type="ECO:0000259" key="9">
    <source>
        <dbReference type="PROSITE" id="PS50112"/>
    </source>
</evidence>
<feature type="modified residue" description="4-aspartylphosphate" evidence="6">
    <location>
        <position position="58"/>
    </location>
</feature>
<feature type="coiled-coil region" evidence="7">
    <location>
        <begin position="125"/>
        <end position="159"/>
    </location>
</feature>
<dbReference type="InterPro" id="IPR013656">
    <property type="entry name" value="PAS_4"/>
</dbReference>
<dbReference type="NCBIfam" id="TIGR00229">
    <property type="entry name" value="sensory_box"/>
    <property type="match status" value="3"/>
</dbReference>
<evidence type="ECO:0000313" key="12">
    <source>
        <dbReference type="Proteomes" id="UP000237350"/>
    </source>
</evidence>
<dbReference type="InterPro" id="IPR001610">
    <property type="entry name" value="PAC"/>
</dbReference>
<dbReference type="AlphaFoldDB" id="A0A2S4JJD9"/>
<dbReference type="SUPFAM" id="SSF55785">
    <property type="entry name" value="PYP-like sensor domain (PAS domain)"/>
    <property type="match status" value="3"/>
</dbReference>
<accession>A0A2S4JJD9</accession>
<dbReference type="SUPFAM" id="SSF52172">
    <property type="entry name" value="CheY-like"/>
    <property type="match status" value="1"/>
</dbReference>
<dbReference type="OrthoDB" id="9767435at2"/>
<evidence type="ECO:0000259" key="8">
    <source>
        <dbReference type="PROSITE" id="PS50110"/>
    </source>
</evidence>
<comment type="caution">
    <text evidence="11">The sequence shown here is derived from an EMBL/GenBank/DDBJ whole genome shotgun (WGS) entry which is preliminary data.</text>
</comment>
<dbReference type="InterPro" id="IPR035965">
    <property type="entry name" value="PAS-like_dom_sf"/>
</dbReference>
<dbReference type="GO" id="GO:0000160">
    <property type="term" value="P:phosphorelay signal transduction system"/>
    <property type="evidence" value="ECO:0007669"/>
    <property type="project" value="InterPro"/>
</dbReference>
<feature type="domain" description="Response regulatory" evidence="8">
    <location>
        <begin position="8"/>
        <end position="123"/>
    </location>
</feature>
<evidence type="ECO:0000256" key="4">
    <source>
        <dbReference type="ARBA" id="ARBA00022679"/>
    </source>
</evidence>
<keyword evidence="7" id="KW-0175">Coiled coil</keyword>
<dbReference type="Pfam" id="PF08447">
    <property type="entry name" value="PAS_3"/>
    <property type="match status" value="2"/>
</dbReference>
<evidence type="ECO:0000256" key="7">
    <source>
        <dbReference type="SAM" id="Coils"/>
    </source>
</evidence>
<evidence type="ECO:0000256" key="1">
    <source>
        <dbReference type="ARBA" id="ARBA00000085"/>
    </source>
</evidence>
<gene>
    <name evidence="11" type="ORF">AU468_10070</name>
</gene>
<evidence type="ECO:0000313" key="11">
    <source>
        <dbReference type="EMBL" id="POQ99647.1"/>
    </source>
</evidence>
<feature type="domain" description="PAS" evidence="9">
    <location>
        <begin position="170"/>
        <end position="244"/>
    </location>
</feature>
<dbReference type="InterPro" id="IPR000700">
    <property type="entry name" value="PAS-assoc_C"/>
</dbReference>
<dbReference type="InterPro" id="IPR011006">
    <property type="entry name" value="CheY-like_superfamily"/>
</dbReference>
<evidence type="ECO:0000256" key="6">
    <source>
        <dbReference type="PROSITE-ProRule" id="PRU00169"/>
    </source>
</evidence>
<proteinExistence type="predicted"/>
<dbReference type="EC" id="2.7.13.3" evidence="2"/>
<dbReference type="PANTHER" id="PTHR43304">
    <property type="entry name" value="PHYTOCHROME-LIKE PROTEIN CPH1"/>
    <property type="match status" value="1"/>
</dbReference>
<evidence type="ECO:0000259" key="10">
    <source>
        <dbReference type="PROSITE" id="PS50113"/>
    </source>
</evidence>